<name>A0ACC1WSR7_MELAZ</name>
<protein>
    <submittedName>
        <fullName evidence="1">Mitochondrial carrier protein</fullName>
    </submittedName>
</protein>
<proteinExistence type="predicted"/>
<evidence type="ECO:0000313" key="1">
    <source>
        <dbReference type="EMBL" id="KAJ4701333.1"/>
    </source>
</evidence>
<organism evidence="1 2">
    <name type="scientific">Melia azedarach</name>
    <name type="common">Chinaberry tree</name>
    <dbReference type="NCBI Taxonomy" id="155640"/>
    <lineage>
        <taxon>Eukaryota</taxon>
        <taxon>Viridiplantae</taxon>
        <taxon>Streptophyta</taxon>
        <taxon>Embryophyta</taxon>
        <taxon>Tracheophyta</taxon>
        <taxon>Spermatophyta</taxon>
        <taxon>Magnoliopsida</taxon>
        <taxon>eudicotyledons</taxon>
        <taxon>Gunneridae</taxon>
        <taxon>Pentapetalae</taxon>
        <taxon>rosids</taxon>
        <taxon>malvids</taxon>
        <taxon>Sapindales</taxon>
        <taxon>Meliaceae</taxon>
        <taxon>Melia</taxon>
    </lineage>
</organism>
<accession>A0ACC1WSR7</accession>
<reference evidence="1 2" key="1">
    <citation type="journal article" date="2023" name="Science">
        <title>Complex scaffold remodeling in plant triterpene biosynthesis.</title>
        <authorList>
            <person name="De La Pena R."/>
            <person name="Hodgson H."/>
            <person name="Liu J.C."/>
            <person name="Stephenson M.J."/>
            <person name="Martin A.C."/>
            <person name="Owen C."/>
            <person name="Harkess A."/>
            <person name="Leebens-Mack J."/>
            <person name="Jimenez L.E."/>
            <person name="Osbourn A."/>
            <person name="Sattely E.S."/>
        </authorList>
    </citation>
    <scope>NUCLEOTIDE SEQUENCE [LARGE SCALE GENOMIC DNA]</scope>
    <source>
        <strain evidence="2">cv. JPN11</strain>
        <tissue evidence="1">Leaf</tissue>
    </source>
</reference>
<evidence type="ECO:0000313" key="2">
    <source>
        <dbReference type="Proteomes" id="UP001164539"/>
    </source>
</evidence>
<gene>
    <name evidence="1" type="ORF">OWV82_024591</name>
</gene>
<dbReference type="Proteomes" id="UP001164539">
    <property type="component" value="Chromosome 14"/>
</dbReference>
<dbReference type="EMBL" id="CM051407">
    <property type="protein sequence ID" value="KAJ4701333.1"/>
    <property type="molecule type" value="Genomic_DNA"/>
</dbReference>
<keyword evidence="2" id="KW-1185">Reference proteome</keyword>
<comment type="caution">
    <text evidence="1">The sequence shown here is derived from an EMBL/GenBank/DDBJ whole genome shotgun (WGS) entry which is preliminary data.</text>
</comment>
<sequence>MPGFDLWFNNSLTEDTNSGSNSNLFVTGGLFLEPTVSSSFLHFISPNNSSISISSSVSSSSSSKPVVFGILKRKKSVAATNSGFFLSVSLRSDGLVRESKLCLVQNEEKSPEELAIEASDVALEAGEKKRKVRVRGRGAMNTTKHLWAGAIAAMVSRTFVAPLERLKLEYIVRGEQKNLFELVKTIAATQGLIGFWKGNLINILRTAPFKAVNFYAYDTYRKQLLRFSGNEETTNFERFIAGAAAGMTATILCLPLDTIRTKIVAPGGDALGGVIGAFSHMIQTEGFFSLYKGLVPSIISMAPSGAVFYGVYDILKSAYLHSPEGRERIQKMNQQGQELTAFDQLELGPMRTLLYGAIAGACAEAATYPFEVVRRQLQLQVQASRLSALGTFVKIVEHGGVPALYAGLIPSLLQVLPSASISYFVYEFMKVVLKVE</sequence>